<dbReference type="SUPFAM" id="SSF50249">
    <property type="entry name" value="Nucleic acid-binding proteins"/>
    <property type="match status" value="1"/>
</dbReference>
<keyword evidence="6 12" id="KW-0347">Helicase</keyword>
<organism evidence="14">
    <name type="scientific">Albugo laibachii Nc14</name>
    <dbReference type="NCBI Taxonomy" id="890382"/>
    <lineage>
        <taxon>Eukaryota</taxon>
        <taxon>Sar</taxon>
        <taxon>Stramenopiles</taxon>
        <taxon>Oomycota</taxon>
        <taxon>Peronosporomycetes</taxon>
        <taxon>Albuginales</taxon>
        <taxon>Albuginaceae</taxon>
        <taxon>Albugo</taxon>
    </lineage>
</organism>
<reference evidence="14" key="1">
    <citation type="journal article" date="2011" name="PLoS Biol.">
        <title>Gene gain and loss during evolution of obligate parasitism in the white rust pathogen of Arabidopsis thaliana.</title>
        <authorList>
            <person name="Kemen E."/>
            <person name="Gardiner A."/>
            <person name="Schultz-Larsen T."/>
            <person name="Kemen A.C."/>
            <person name="Balmuth A.L."/>
            <person name="Robert-Seilaniantz A."/>
            <person name="Bailey K."/>
            <person name="Holub E."/>
            <person name="Studholme D.J."/>
            <person name="Maclean D."/>
            <person name="Jones J.D."/>
        </authorList>
    </citation>
    <scope>NUCLEOTIDE SEQUENCE</scope>
</reference>
<dbReference type="FunFam" id="1.10.8.60:FF:000010">
    <property type="entry name" value="RuvB-like helicase"/>
    <property type="match status" value="1"/>
</dbReference>
<dbReference type="Gene3D" id="3.40.50.300">
    <property type="entry name" value="P-loop containing nucleotide triphosphate hydrolases"/>
    <property type="match status" value="1"/>
</dbReference>
<dbReference type="InterPro" id="IPR003593">
    <property type="entry name" value="AAA+_ATPase"/>
</dbReference>
<dbReference type="GO" id="GO:0016887">
    <property type="term" value="F:ATP hydrolysis activity"/>
    <property type="evidence" value="ECO:0007669"/>
    <property type="project" value="RHEA"/>
</dbReference>
<dbReference type="GO" id="GO:0006281">
    <property type="term" value="P:DNA repair"/>
    <property type="evidence" value="ECO:0007669"/>
    <property type="project" value="UniProtKB-KW"/>
</dbReference>
<dbReference type="InterPro" id="IPR027417">
    <property type="entry name" value="P-loop_NTPase"/>
</dbReference>
<comment type="subcellular location">
    <subcellularLocation>
        <location evidence="1">Nucleus</location>
    </subcellularLocation>
</comment>
<dbReference type="SMART" id="SM00382">
    <property type="entry name" value="AAA"/>
    <property type="match status" value="1"/>
</dbReference>
<dbReference type="Gene3D" id="1.10.8.60">
    <property type="match status" value="1"/>
</dbReference>
<dbReference type="Pfam" id="PF17856">
    <property type="entry name" value="TIP49_C"/>
    <property type="match status" value="1"/>
</dbReference>
<dbReference type="EC" id="3.6.4.12" evidence="12"/>
<dbReference type="FunFam" id="2.40.50.360:FF:000002">
    <property type="entry name" value="RuvB-like helicase"/>
    <property type="match status" value="1"/>
</dbReference>
<evidence type="ECO:0000259" key="13">
    <source>
        <dbReference type="SMART" id="SM00382"/>
    </source>
</evidence>
<dbReference type="GO" id="GO:0005524">
    <property type="term" value="F:ATP binding"/>
    <property type="evidence" value="ECO:0007669"/>
    <property type="project" value="UniProtKB-KW"/>
</dbReference>
<evidence type="ECO:0000256" key="10">
    <source>
        <dbReference type="ARBA" id="ARBA00023204"/>
    </source>
</evidence>
<feature type="domain" description="AAA+ ATPase" evidence="13">
    <location>
        <begin position="237"/>
        <end position="529"/>
    </location>
</feature>
<dbReference type="AlphaFoldDB" id="F0WWX2"/>
<evidence type="ECO:0000313" key="14">
    <source>
        <dbReference type="EMBL" id="CCA25957.1"/>
    </source>
</evidence>
<dbReference type="EMBL" id="FR824380">
    <property type="protein sequence ID" value="CCA25957.1"/>
    <property type="molecule type" value="Genomic_DNA"/>
</dbReference>
<dbReference type="InterPro" id="IPR042487">
    <property type="entry name" value="RuvBL1/2_DNA/RNA_bd_dom"/>
</dbReference>
<dbReference type="InterPro" id="IPR010339">
    <property type="entry name" value="TIP49_P-loop"/>
</dbReference>
<keyword evidence="11 12" id="KW-0539">Nucleus</keyword>
<dbReference type="Gene3D" id="2.40.50.360">
    <property type="entry name" value="RuvB-like helicase, domain II"/>
    <property type="match status" value="1"/>
</dbReference>
<gene>
    <name evidence="14" type="primary">AlNc14C335G10733</name>
    <name evidence="14" type="ORF">ALNC14_121010</name>
</gene>
<evidence type="ECO:0000256" key="8">
    <source>
        <dbReference type="ARBA" id="ARBA00023015"/>
    </source>
</evidence>
<evidence type="ECO:0000256" key="9">
    <source>
        <dbReference type="ARBA" id="ARBA00023163"/>
    </source>
</evidence>
<proteinExistence type="inferred from homology"/>
<evidence type="ECO:0000256" key="4">
    <source>
        <dbReference type="ARBA" id="ARBA00022763"/>
    </source>
</evidence>
<dbReference type="GO" id="GO:0003678">
    <property type="term" value="F:DNA helicase activity"/>
    <property type="evidence" value="ECO:0007669"/>
    <property type="project" value="UniProtKB-EC"/>
</dbReference>
<evidence type="ECO:0000256" key="6">
    <source>
        <dbReference type="ARBA" id="ARBA00022806"/>
    </source>
</evidence>
<accession>F0WWX2</accession>
<keyword evidence="5 12" id="KW-0378">Hydrolase</keyword>
<keyword evidence="9 12" id="KW-0804">Transcription</keyword>
<reference evidence="14" key="2">
    <citation type="submission" date="2011-02" db="EMBL/GenBank/DDBJ databases">
        <authorList>
            <person name="MacLean D."/>
        </authorList>
    </citation>
    <scope>NUCLEOTIDE SEQUENCE</scope>
</reference>
<name>F0WWX2_9STRA</name>
<dbReference type="FunFam" id="3.40.50.300:FF:002221">
    <property type="entry name" value="RuvB-like 2"/>
    <property type="match status" value="2"/>
</dbReference>
<sequence length="633" mass="71054">MCDRFEGHWGSYGDIDTYIASNFNFVVLNLKIKQKPTVYVSMGKNDYHRTGSYFVLSAIRERLCFVLASIVCGIDDHFNVDVGFDISLQYWRFGYQFFKRTIIEFTVCSKDFHIGDCIQANLTSSNIEFTSVQNRGTLCKESPLLGKQFNYHDDVIPSAGISNEDLKANEMSSKVRTQTDIKDITRIERIGTHSHIRGLGLDDSLEPRGVSQGMVGQKDARKAAGIVAKMIEEGNIAGRAILLAGRPGTGKTAIAMAIAHALGEDTPFTTIAGSEVFSLEMSKTEALTQAFRRSIGVRIMEETEIIEGEVVEIQVDTPTGGTGDKIGRLTLRTTEMETVYDLGAKMIDALTKEKVEAGDVVTISKETGKITKLGRSFTRSRDYDAMGPQTRFVQCPEGELQKRKEVVHVVSLHEIDVINSRSQGFLALFAGDTGEIKDEVREQIDQKVAEWREEGKATIVPGVLFIDEVHMLDIECFSWLNRALESDMAPVLIIATNRGITRIRGTNYKSPHGIPIDLLDRLMIIPTQSYSEDEMRKILTIRCEEEDVEMSEDAKDLLTRIAVETSLRYAIHMIIASSLVCAKRKGTEVDVSDIKRVYSLFVDLKRSTQFLMEYQREFMFNEIDDDEEELPSQ</sequence>
<evidence type="ECO:0000256" key="11">
    <source>
        <dbReference type="ARBA" id="ARBA00023242"/>
    </source>
</evidence>
<keyword evidence="7 12" id="KW-0067">ATP-binding</keyword>
<evidence type="ECO:0000256" key="7">
    <source>
        <dbReference type="ARBA" id="ARBA00022840"/>
    </source>
</evidence>
<dbReference type="HOGENOM" id="CLU_028311_4_0_1"/>
<dbReference type="Pfam" id="PF06068">
    <property type="entry name" value="TIP49"/>
    <property type="match status" value="1"/>
</dbReference>
<dbReference type="GO" id="GO:0005634">
    <property type="term" value="C:nucleus"/>
    <property type="evidence" value="ECO:0007669"/>
    <property type="project" value="UniProtKB-SubCell"/>
</dbReference>
<comment type="similarity">
    <text evidence="2 12">Belongs to the RuvB family.</text>
</comment>
<keyword evidence="3 12" id="KW-0547">Nucleotide-binding</keyword>
<evidence type="ECO:0000256" key="5">
    <source>
        <dbReference type="ARBA" id="ARBA00022801"/>
    </source>
</evidence>
<keyword evidence="4" id="KW-0227">DNA damage</keyword>
<dbReference type="InterPro" id="IPR012340">
    <property type="entry name" value="NA-bd_OB-fold"/>
</dbReference>
<protein>
    <recommendedName>
        <fullName evidence="12">RuvB-like helicase</fullName>
        <ecNumber evidence="12">3.6.4.12</ecNumber>
    </recommendedName>
</protein>
<evidence type="ECO:0000256" key="3">
    <source>
        <dbReference type="ARBA" id="ARBA00022741"/>
    </source>
</evidence>
<keyword evidence="8 12" id="KW-0805">Transcription regulation</keyword>
<dbReference type="InterPro" id="IPR027238">
    <property type="entry name" value="RuvB-like"/>
</dbReference>
<evidence type="ECO:0000256" key="1">
    <source>
        <dbReference type="ARBA" id="ARBA00004123"/>
    </source>
</evidence>
<dbReference type="SUPFAM" id="SSF52540">
    <property type="entry name" value="P-loop containing nucleoside triphosphate hydrolases"/>
    <property type="match status" value="1"/>
</dbReference>
<evidence type="ECO:0000256" key="12">
    <source>
        <dbReference type="RuleBase" id="RU363048"/>
    </source>
</evidence>
<keyword evidence="10" id="KW-0234">DNA repair</keyword>
<dbReference type="InterPro" id="IPR041048">
    <property type="entry name" value="RuvB-like_C"/>
</dbReference>
<dbReference type="PANTHER" id="PTHR11093">
    <property type="entry name" value="RUVB-RELATED REPTIN AND PONTIN"/>
    <property type="match status" value="1"/>
</dbReference>
<comment type="catalytic activity">
    <reaction evidence="12">
        <text>ATP + H2O = ADP + phosphate + H(+)</text>
        <dbReference type="Rhea" id="RHEA:13065"/>
        <dbReference type="ChEBI" id="CHEBI:15377"/>
        <dbReference type="ChEBI" id="CHEBI:15378"/>
        <dbReference type="ChEBI" id="CHEBI:30616"/>
        <dbReference type="ChEBI" id="CHEBI:43474"/>
        <dbReference type="ChEBI" id="CHEBI:456216"/>
        <dbReference type="EC" id="3.6.4.12"/>
    </reaction>
</comment>
<evidence type="ECO:0000256" key="2">
    <source>
        <dbReference type="ARBA" id="ARBA00007519"/>
    </source>
</evidence>